<name>A0A3N4L6L4_9PEZI</name>
<feature type="region of interest" description="Disordered" evidence="1">
    <location>
        <begin position="35"/>
        <end position="79"/>
    </location>
</feature>
<dbReference type="InParanoid" id="A0A3N4L6L4"/>
<dbReference type="OrthoDB" id="5364312at2759"/>
<organism evidence="2 3">
    <name type="scientific">Morchella conica CCBAS932</name>
    <dbReference type="NCBI Taxonomy" id="1392247"/>
    <lineage>
        <taxon>Eukaryota</taxon>
        <taxon>Fungi</taxon>
        <taxon>Dikarya</taxon>
        <taxon>Ascomycota</taxon>
        <taxon>Pezizomycotina</taxon>
        <taxon>Pezizomycetes</taxon>
        <taxon>Pezizales</taxon>
        <taxon>Morchellaceae</taxon>
        <taxon>Morchella</taxon>
    </lineage>
</organism>
<feature type="compositionally biased region" description="Polar residues" evidence="1">
    <location>
        <begin position="273"/>
        <end position="283"/>
    </location>
</feature>
<feature type="region of interest" description="Disordered" evidence="1">
    <location>
        <begin position="254"/>
        <end position="338"/>
    </location>
</feature>
<feature type="compositionally biased region" description="Polar residues" evidence="1">
    <location>
        <begin position="224"/>
        <end position="235"/>
    </location>
</feature>
<feature type="compositionally biased region" description="Low complexity" evidence="1">
    <location>
        <begin position="48"/>
        <end position="59"/>
    </location>
</feature>
<evidence type="ECO:0000313" key="2">
    <source>
        <dbReference type="EMBL" id="RPB17132.1"/>
    </source>
</evidence>
<dbReference type="PANTHER" id="PTHR42111:SF1">
    <property type="entry name" value="YALI0D23727P"/>
    <property type="match status" value="1"/>
</dbReference>
<protein>
    <submittedName>
        <fullName evidence="2">Uncharacterized protein</fullName>
    </submittedName>
</protein>
<evidence type="ECO:0000256" key="1">
    <source>
        <dbReference type="SAM" id="MobiDB-lite"/>
    </source>
</evidence>
<keyword evidence="3" id="KW-1185">Reference proteome</keyword>
<evidence type="ECO:0000313" key="3">
    <source>
        <dbReference type="Proteomes" id="UP000277580"/>
    </source>
</evidence>
<reference evidence="2 3" key="1">
    <citation type="journal article" date="2018" name="Nat. Ecol. Evol.">
        <title>Pezizomycetes genomes reveal the molecular basis of ectomycorrhizal truffle lifestyle.</title>
        <authorList>
            <person name="Murat C."/>
            <person name="Payen T."/>
            <person name="Noel B."/>
            <person name="Kuo A."/>
            <person name="Morin E."/>
            <person name="Chen J."/>
            <person name="Kohler A."/>
            <person name="Krizsan K."/>
            <person name="Balestrini R."/>
            <person name="Da Silva C."/>
            <person name="Montanini B."/>
            <person name="Hainaut M."/>
            <person name="Levati E."/>
            <person name="Barry K.W."/>
            <person name="Belfiori B."/>
            <person name="Cichocki N."/>
            <person name="Clum A."/>
            <person name="Dockter R.B."/>
            <person name="Fauchery L."/>
            <person name="Guy J."/>
            <person name="Iotti M."/>
            <person name="Le Tacon F."/>
            <person name="Lindquist E.A."/>
            <person name="Lipzen A."/>
            <person name="Malagnac F."/>
            <person name="Mello A."/>
            <person name="Molinier V."/>
            <person name="Miyauchi S."/>
            <person name="Poulain J."/>
            <person name="Riccioni C."/>
            <person name="Rubini A."/>
            <person name="Sitrit Y."/>
            <person name="Splivallo R."/>
            <person name="Traeger S."/>
            <person name="Wang M."/>
            <person name="Zifcakova L."/>
            <person name="Wipf D."/>
            <person name="Zambonelli A."/>
            <person name="Paolocci F."/>
            <person name="Nowrousian M."/>
            <person name="Ottonello S."/>
            <person name="Baldrian P."/>
            <person name="Spatafora J.W."/>
            <person name="Henrissat B."/>
            <person name="Nagy L.G."/>
            <person name="Aury J.M."/>
            <person name="Wincker P."/>
            <person name="Grigoriev I.V."/>
            <person name="Bonfante P."/>
            <person name="Martin F.M."/>
        </authorList>
    </citation>
    <scope>NUCLEOTIDE SEQUENCE [LARGE SCALE GENOMIC DNA]</scope>
    <source>
        <strain evidence="2 3">CCBAS932</strain>
    </source>
</reference>
<dbReference type="Proteomes" id="UP000277580">
    <property type="component" value="Unassembled WGS sequence"/>
</dbReference>
<gene>
    <name evidence="2" type="ORF">P167DRAFT_479438</name>
</gene>
<sequence length="338" mass="34894">MSDIDDTPNTTIPISAKAPQLPQLTAFSPIATTAPNVFSSFPSPPTTSPIQSVGSSSSPPLVPRPGTSEFASPRLSTSSSQIFERNVQEQLSSTNLPPPTSSAIPAHIQTENRIPAVLEASSLAITDEKCGVDEVEIVMHSMHQPAVSVPHRGTSSSPVYGGHVPGYGSDNAIDESSGNSGDELSSHGMGIGAAAAADKRRLSFISFADVVQAEQAEHEGVMASSGSLRNLSPGGSPNVIPADRDVALSTINETLRRSPSPIRLGSSPPRGSGNVQRTLSGKSMGTAGAGSPPRTSMGDSLGMERGELTIETMRQALRKTGSGDLSGYGSARSNPSLR</sequence>
<feature type="region of interest" description="Disordered" evidence="1">
    <location>
        <begin position="1"/>
        <end position="21"/>
    </location>
</feature>
<proteinExistence type="predicted"/>
<dbReference type="AlphaFoldDB" id="A0A3N4L6L4"/>
<accession>A0A3N4L6L4</accession>
<feature type="region of interest" description="Disordered" evidence="1">
    <location>
        <begin position="221"/>
        <end position="242"/>
    </location>
</feature>
<dbReference type="EMBL" id="ML119106">
    <property type="protein sequence ID" value="RPB17132.1"/>
    <property type="molecule type" value="Genomic_DNA"/>
</dbReference>
<dbReference type="PANTHER" id="PTHR42111">
    <property type="entry name" value="YALI0D23727P"/>
    <property type="match status" value="1"/>
</dbReference>